<evidence type="ECO:0000313" key="3">
    <source>
        <dbReference type="Proteomes" id="UP001209540"/>
    </source>
</evidence>
<sequence>MSIHSSTPLSLTRTHLYIHLHTLTQHIIYTIQDNQHIYHLKIHTYTDTVPFIYIFLFLILFIDPLIPIHQHIYYMYISRIFYYKTISQN</sequence>
<organism evidence="2 3">
    <name type="scientific">Phascolomyces articulosus</name>
    <dbReference type="NCBI Taxonomy" id="60185"/>
    <lineage>
        <taxon>Eukaryota</taxon>
        <taxon>Fungi</taxon>
        <taxon>Fungi incertae sedis</taxon>
        <taxon>Mucoromycota</taxon>
        <taxon>Mucoromycotina</taxon>
        <taxon>Mucoromycetes</taxon>
        <taxon>Mucorales</taxon>
        <taxon>Lichtheimiaceae</taxon>
        <taxon>Phascolomyces</taxon>
    </lineage>
</organism>
<reference evidence="2" key="2">
    <citation type="submission" date="2023-02" db="EMBL/GenBank/DDBJ databases">
        <authorList>
            <consortium name="DOE Joint Genome Institute"/>
            <person name="Mondo S.J."/>
            <person name="Chang Y."/>
            <person name="Wang Y."/>
            <person name="Ahrendt S."/>
            <person name="Andreopoulos W."/>
            <person name="Barry K."/>
            <person name="Beard J."/>
            <person name="Benny G.L."/>
            <person name="Blankenship S."/>
            <person name="Bonito G."/>
            <person name="Cuomo C."/>
            <person name="Desiro A."/>
            <person name="Gervers K.A."/>
            <person name="Hundley H."/>
            <person name="Kuo A."/>
            <person name="LaButti K."/>
            <person name="Lang B.F."/>
            <person name="Lipzen A."/>
            <person name="O'Donnell K."/>
            <person name="Pangilinan J."/>
            <person name="Reynolds N."/>
            <person name="Sandor L."/>
            <person name="Smith M.W."/>
            <person name="Tsang A."/>
            <person name="Grigoriev I.V."/>
            <person name="Stajich J.E."/>
            <person name="Spatafora J.W."/>
        </authorList>
    </citation>
    <scope>NUCLEOTIDE SEQUENCE</scope>
    <source>
        <strain evidence="2">RSA 2281</strain>
    </source>
</reference>
<dbReference type="EMBL" id="JAIXMP010000002">
    <property type="protein sequence ID" value="KAI9276814.1"/>
    <property type="molecule type" value="Genomic_DNA"/>
</dbReference>
<reference evidence="2" key="1">
    <citation type="journal article" date="2022" name="IScience">
        <title>Evolution of zygomycete secretomes and the origins of terrestrial fungal ecologies.</title>
        <authorList>
            <person name="Chang Y."/>
            <person name="Wang Y."/>
            <person name="Mondo S."/>
            <person name="Ahrendt S."/>
            <person name="Andreopoulos W."/>
            <person name="Barry K."/>
            <person name="Beard J."/>
            <person name="Benny G.L."/>
            <person name="Blankenship S."/>
            <person name="Bonito G."/>
            <person name="Cuomo C."/>
            <person name="Desiro A."/>
            <person name="Gervers K.A."/>
            <person name="Hundley H."/>
            <person name="Kuo A."/>
            <person name="LaButti K."/>
            <person name="Lang B.F."/>
            <person name="Lipzen A."/>
            <person name="O'Donnell K."/>
            <person name="Pangilinan J."/>
            <person name="Reynolds N."/>
            <person name="Sandor L."/>
            <person name="Smith M.E."/>
            <person name="Tsang A."/>
            <person name="Grigoriev I.V."/>
            <person name="Stajich J.E."/>
            <person name="Spatafora J.W."/>
        </authorList>
    </citation>
    <scope>NUCLEOTIDE SEQUENCE</scope>
    <source>
        <strain evidence="2">RSA 2281</strain>
    </source>
</reference>
<gene>
    <name evidence="2" type="ORF">BDA99DRAFT_119253</name>
</gene>
<proteinExistence type="predicted"/>
<keyword evidence="1" id="KW-0812">Transmembrane</keyword>
<keyword evidence="1" id="KW-1133">Transmembrane helix</keyword>
<name>A0AAD5PJ39_9FUNG</name>
<evidence type="ECO:0000313" key="2">
    <source>
        <dbReference type="EMBL" id="KAI9276814.1"/>
    </source>
</evidence>
<comment type="caution">
    <text evidence="2">The sequence shown here is derived from an EMBL/GenBank/DDBJ whole genome shotgun (WGS) entry which is preliminary data.</text>
</comment>
<feature type="transmembrane region" description="Helical" evidence="1">
    <location>
        <begin position="51"/>
        <end position="74"/>
    </location>
</feature>
<dbReference type="Proteomes" id="UP001209540">
    <property type="component" value="Unassembled WGS sequence"/>
</dbReference>
<evidence type="ECO:0000256" key="1">
    <source>
        <dbReference type="SAM" id="Phobius"/>
    </source>
</evidence>
<keyword evidence="3" id="KW-1185">Reference proteome</keyword>
<protein>
    <submittedName>
        <fullName evidence="2">Uncharacterized protein</fullName>
    </submittedName>
</protein>
<dbReference type="AlphaFoldDB" id="A0AAD5PJ39"/>
<keyword evidence="1" id="KW-0472">Membrane</keyword>
<accession>A0AAD5PJ39</accession>